<evidence type="ECO:0000313" key="1">
    <source>
        <dbReference type="EMBL" id="KMZ67036.1"/>
    </source>
</evidence>
<proteinExistence type="predicted"/>
<dbReference type="AlphaFoldDB" id="A0A0K9PDI8"/>
<reference evidence="2" key="1">
    <citation type="journal article" date="2016" name="Nature">
        <title>The genome of the seagrass Zostera marina reveals angiosperm adaptation to the sea.</title>
        <authorList>
            <person name="Olsen J.L."/>
            <person name="Rouze P."/>
            <person name="Verhelst B."/>
            <person name="Lin Y.-C."/>
            <person name="Bayer T."/>
            <person name="Collen J."/>
            <person name="Dattolo E."/>
            <person name="De Paoli E."/>
            <person name="Dittami S."/>
            <person name="Maumus F."/>
            <person name="Michel G."/>
            <person name="Kersting A."/>
            <person name="Lauritano C."/>
            <person name="Lohaus R."/>
            <person name="Toepel M."/>
            <person name="Tonon T."/>
            <person name="Vanneste K."/>
            <person name="Amirebrahimi M."/>
            <person name="Brakel J."/>
            <person name="Bostroem C."/>
            <person name="Chovatia M."/>
            <person name="Grimwood J."/>
            <person name="Jenkins J.W."/>
            <person name="Jueterbock A."/>
            <person name="Mraz A."/>
            <person name="Stam W.T."/>
            <person name="Tice H."/>
            <person name="Bornberg-Bauer E."/>
            <person name="Green P.J."/>
            <person name="Pearson G.A."/>
            <person name="Procaccini G."/>
            <person name="Duarte C.M."/>
            <person name="Schmutz J."/>
            <person name="Reusch T.B.H."/>
            <person name="Van de Peer Y."/>
        </authorList>
    </citation>
    <scope>NUCLEOTIDE SEQUENCE [LARGE SCALE GENOMIC DNA]</scope>
    <source>
        <strain evidence="2">cv. Finnish</strain>
    </source>
</reference>
<gene>
    <name evidence="1" type="ORF">ZOSMA_27G00850</name>
</gene>
<organism evidence="1 2">
    <name type="scientific">Zostera marina</name>
    <name type="common">Eelgrass</name>
    <dbReference type="NCBI Taxonomy" id="29655"/>
    <lineage>
        <taxon>Eukaryota</taxon>
        <taxon>Viridiplantae</taxon>
        <taxon>Streptophyta</taxon>
        <taxon>Embryophyta</taxon>
        <taxon>Tracheophyta</taxon>
        <taxon>Spermatophyta</taxon>
        <taxon>Magnoliopsida</taxon>
        <taxon>Liliopsida</taxon>
        <taxon>Zosteraceae</taxon>
        <taxon>Zostera</taxon>
    </lineage>
</organism>
<name>A0A0K9PDI8_ZOSMR</name>
<dbReference type="PANTHER" id="PTHR33384:SF1">
    <property type="entry name" value="EXPRESSED PROTEIN"/>
    <property type="match status" value="1"/>
</dbReference>
<dbReference type="OrthoDB" id="748203at2759"/>
<dbReference type="OMA" id="IGLRNHP"/>
<comment type="caution">
    <text evidence="1">The sequence shown here is derived from an EMBL/GenBank/DDBJ whole genome shotgun (WGS) entry which is preliminary data.</text>
</comment>
<sequence length="166" mass="18249">MAGMDVPVYCPKPRRIVSGNGGEIGIDKYHWTSVMSEQLKIDLDLTDSEDLDIVQSKDYFLGGVEQLSGSVVSSSPPYFCGSPPIRSTNPMVNDAFFLEEKNNNTLPLTLPHSPYSSPTSPLSPSRKEGFTRDTTMFVSKNQETVRIEGFDCLNIDTHGRGIPAFA</sequence>
<evidence type="ECO:0000313" key="2">
    <source>
        <dbReference type="Proteomes" id="UP000036987"/>
    </source>
</evidence>
<protein>
    <submittedName>
        <fullName evidence="1">Uncharacterized protein</fullName>
    </submittedName>
</protein>
<accession>A0A0K9PDI8</accession>
<dbReference type="EMBL" id="LFYR01000932">
    <property type="protein sequence ID" value="KMZ67036.1"/>
    <property type="molecule type" value="Genomic_DNA"/>
</dbReference>
<keyword evidence="2" id="KW-1185">Reference proteome</keyword>
<dbReference type="Proteomes" id="UP000036987">
    <property type="component" value="Unassembled WGS sequence"/>
</dbReference>
<dbReference type="PANTHER" id="PTHR33384">
    <property type="entry name" value="EXPRESSED PROTEIN"/>
    <property type="match status" value="1"/>
</dbReference>